<protein>
    <recommendedName>
        <fullName evidence="2">DNA repair and recombination protein RadB</fullName>
    </recommendedName>
</protein>
<feature type="domain" description="RecA family profile 1" evidence="6">
    <location>
        <begin position="2"/>
        <end position="164"/>
    </location>
</feature>
<dbReference type="SUPFAM" id="SSF52540">
    <property type="entry name" value="P-loop containing nucleoside triphosphate hydrolases"/>
    <property type="match status" value="1"/>
</dbReference>
<proteinExistence type="inferred from homology"/>
<dbReference type="InterPro" id="IPR013632">
    <property type="entry name" value="Rad51_C"/>
</dbReference>
<dbReference type="HAMAP" id="MF_00350">
    <property type="entry name" value="RadB"/>
    <property type="match status" value="1"/>
</dbReference>
<dbReference type="GO" id="GO:0005524">
    <property type="term" value="F:ATP binding"/>
    <property type="evidence" value="ECO:0007669"/>
    <property type="project" value="UniProtKB-KW"/>
</dbReference>
<evidence type="ECO:0000259" key="6">
    <source>
        <dbReference type="PROSITE" id="PS50162"/>
    </source>
</evidence>
<dbReference type="Gene3D" id="3.40.50.300">
    <property type="entry name" value="P-loop containing nucleotide triphosphate hydrolases"/>
    <property type="match status" value="1"/>
</dbReference>
<evidence type="ECO:0000256" key="3">
    <source>
        <dbReference type="ARBA" id="ARBA00022741"/>
    </source>
</evidence>
<dbReference type="Pfam" id="PF08423">
    <property type="entry name" value="Rad51"/>
    <property type="match status" value="1"/>
</dbReference>
<evidence type="ECO:0000256" key="4">
    <source>
        <dbReference type="ARBA" id="ARBA00022840"/>
    </source>
</evidence>
<organism evidence="7">
    <name type="scientific">hydrocarbon metagenome</name>
    <dbReference type="NCBI Taxonomy" id="938273"/>
    <lineage>
        <taxon>unclassified sequences</taxon>
        <taxon>metagenomes</taxon>
        <taxon>ecological metagenomes</taxon>
    </lineage>
</organism>
<dbReference type="InterPro" id="IPR020588">
    <property type="entry name" value="RecA_ATP-bd"/>
</dbReference>
<dbReference type="EMBL" id="LNQE01001285">
    <property type="protein sequence ID" value="KUG19482.1"/>
    <property type="molecule type" value="Genomic_DNA"/>
</dbReference>
<dbReference type="InterPro" id="IPR003593">
    <property type="entry name" value="AAA+_ATPase"/>
</dbReference>
<dbReference type="PROSITE" id="PS50162">
    <property type="entry name" value="RECA_2"/>
    <property type="match status" value="1"/>
</dbReference>
<dbReference type="PANTHER" id="PTHR22942:SF47">
    <property type="entry name" value="DNA REPAIR AND RECOMBINATION PROTEIN RADB"/>
    <property type="match status" value="1"/>
</dbReference>
<comment type="function">
    <text evidence="5">Involved in DNA repair and in homologous recombination. May regulate the cleavage reactions of the branch-structured DNA. Has a very weak ATPase activity that is not stimulated by DNA. Binds DNA but does not promote DNA strands exchange.</text>
</comment>
<comment type="similarity">
    <text evidence="1">Belongs to the eukaryotic RecA-like protein family. RadB subfamily.</text>
</comment>
<accession>A0A0W8FF49</accession>
<dbReference type="PANTHER" id="PTHR22942">
    <property type="entry name" value="RECA/RAD51/RADA DNA STRAND-PAIRING FAMILY MEMBER"/>
    <property type="match status" value="1"/>
</dbReference>
<dbReference type="GO" id="GO:0006310">
    <property type="term" value="P:DNA recombination"/>
    <property type="evidence" value="ECO:0007669"/>
    <property type="project" value="InterPro"/>
</dbReference>
<evidence type="ECO:0000313" key="7">
    <source>
        <dbReference type="EMBL" id="KUG19482.1"/>
    </source>
</evidence>
<dbReference type="InterPro" id="IPR011939">
    <property type="entry name" value="DNA_repair_and_recomb_RadB"/>
</dbReference>
<reference evidence="7" key="1">
    <citation type="journal article" date="2015" name="Proc. Natl. Acad. Sci. U.S.A.">
        <title>Networks of energetic and metabolic interactions define dynamics in microbial communities.</title>
        <authorList>
            <person name="Embree M."/>
            <person name="Liu J.K."/>
            <person name="Al-Bassam M.M."/>
            <person name="Zengler K."/>
        </authorList>
    </citation>
    <scope>NUCLEOTIDE SEQUENCE</scope>
</reference>
<evidence type="ECO:0000256" key="2">
    <source>
        <dbReference type="ARBA" id="ARBA00018143"/>
    </source>
</evidence>
<gene>
    <name evidence="7" type="ORF">ASZ90_010805</name>
</gene>
<sequence>MKQDRQSTGSPELDLLLGGGLERRAITQLYGEPAGGKSTLCIMAAVACLREGNSVIYIDTEGFSVERFSQVAGEEADALARHLYLSEPLDFDQQGVMIAESEEILKAKRGGRDVGLLVMDSATALYRTELETGKEALRRLSRHLVKVLGLGKKYDIPVLITNQVYIDVEQERSRGLGGTALEHISKTIVRVEKLDGRRKAILEKHRSLPDGAWFEFEITEKGIRGVSTR</sequence>
<dbReference type="AlphaFoldDB" id="A0A0W8FF49"/>
<dbReference type="NCBIfam" id="TIGR02237">
    <property type="entry name" value="recomb_radB"/>
    <property type="match status" value="1"/>
</dbReference>
<comment type="caution">
    <text evidence="7">The sequence shown here is derived from an EMBL/GenBank/DDBJ whole genome shotgun (WGS) entry which is preliminary data.</text>
</comment>
<evidence type="ECO:0000256" key="1">
    <source>
        <dbReference type="ARBA" id="ARBA00006876"/>
    </source>
</evidence>
<evidence type="ECO:0000256" key="5">
    <source>
        <dbReference type="ARBA" id="ARBA00024641"/>
    </source>
</evidence>
<dbReference type="InterPro" id="IPR027417">
    <property type="entry name" value="P-loop_NTPase"/>
</dbReference>
<dbReference type="GO" id="GO:0140664">
    <property type="term" value="F:ATP-dependent DNA damage sensor activity"/>
    <property type="evidence" value="ECO:0007669"/>
    <property type="project" value="InterPro"/>
</dbReference>
<dbReference type="SMART" id="SM00382">
    <property type="entry name" value="AAA"/>
    <property type="match status" value="1"/>
</dbReference>
<dbReference type="PRINTS" id="PR01874">
    <property type="entry name" value="DNAREPAIRADA"/>
</dbReference>
<name>A0A0W8FF49_9ZZZZ</name>
<dbReference type="GO" id="GO:0006281">
    <property type="term" value="P:DNA repair"/>
    <property type="evidence" value="ECO:0007669"/>
    <property type="project" value="InterPro"/>
</dbReference>
<keyword evidence="4" id="KW-0067">ATP-binding</keyword>
<keyword evidence="3" id="KW-0547">Nucleotide-binding</keyword>
<dbReference type="PIRSF" id="PIRSF003336">
    <property type="entry name" value="RadB"/>
    <property type="match status" value="1"/>
</dbReference>
<dbReference type="GO" id="GO:0003684">
    <property type="term" value="F:damaged DNA binding"/>
    <property type="evidence" value="ECO:0007669"/>
    <property type="project" value="InterPro"/>
</dbReference>